<keyword evidence="1" id="KW-0472">Membrane</keyword>
<evidence type="ECO:0000256" key="1">
    <source>
        <dbReference type="SAM" id="Phobius"/>
    </source>
</evidence>
<dbReference type="EMBL" id="AORV01000017">
    <property type="protein sequence ID" value="EMS73573.1"/>
    <property type="molecule type" value="Genomic_DNA"/>
</dbReference>
<dbReference type="Proteomes" id="UP000014155">
    <property type="component" value="Unassembled WGS sequence"/>
</dbReference>
<proteinExistence type="predicted"/>
<accession>S0FYB0</accession>
<dbReference type="PATRIC" id="fig|1195236.3.peg.729"/>
<evidence type="ECO:0000313" key="2">
    <source>
        <dbReference type="EMBL" id="EMS73573.1"/>
    </source>
</evidence>
<name>S0FYB0_RUMCE</name>
<protein>
    <submittedName>
        <fullName evidence="2">Uncharacterized protein</fullName>
    </submittedName>
</protein>
<comment type="caution">
    <text evidence="2">The sequence shown here is derived from an EMBL/GenBank/DDBJ whole genome shotgun (WGS) entry which is preliminary data.</text>
</comment>
<sequence>MDNVQGITNHYENVKRILFLFIGWMSAILSLFFYPFVFGMIGVISGILATKNNKSRLGVFLVVTSIVLMGLGLAFSSKFLGLAKDVLNILSVAGLQLPLMI</sequence>
<gene>
    <name evidence="2" type="ORF">CTER_0419</name>
</gene>
<dbReference type="RefSeq" id="WP_004623713.1">
    <property type="nucleotide sequence ID" value="NZ_AORV01000017.1"/>
</dbReference>
<feature type="transmembrane region" description="Helical" evidence="1">
    <location>
        <begin position="57"/>
        <end position="75"/>
    </location>
</feature>
<keyword evidence="1" id="KW-1133">Transmembrane helix</keyword>
<dbReference type="STRING" id="1195236.CTER_0419"/>
<reference evidence="2 3" key="1">
    <citation type="journal article" date="2013" name="Genome Announc.">
        <title>Draft Genome Sequence of the Cellulolytic, Mesophilic, Anaerobic Bacterium Clostridium termitidis Strain CT1112 (DSM 5398).</title>
        <authorList>
            <person name="Lal S."/>
            <person name="Ramachandran U."/>
            <person name="Zhang X."/>
            <person name="Munir R."/>
            <person name="Sparling R."/>
            <person name="Levin D.B."/>
        </authorList>
    </citation>
    <scope>NUCLEOTIDE SEQUENCE [LARGE SCALE GENOMIC DNA]</scope>
    <source>
        <strain evidence="2 3">CT1112</strain>
    </source>
</reference>
<feature type="transmembrane region" description="Helical" evidence="1">
    <location>
        <begin position="17"/>
        <end position="50"/>
    </location>
</feature>
<evidence type="ECO:0000313" key="3">
    <source>
        <dbReference type="Proteomes" id="UP000014155"/>
    </source>
</evidence>
<dbReference type="AlphaFoldDB" id="S0FYB0"/>
<keyword evidence="3" id="KW-1185">Reference proteome</keyword>
<keyword evidence="1" id="KW-0812">Transmembrane</keyword>
<organism evidence="2 3">
    <name type="scientific">Ruminiclostridium cellobioparum subsp. termitidis CT1112</name>
    <dbReference type="NCBI Taxonomy" id="1195236"/>
    <lineage>
        <taxon>Bacteria</taxon>
        <taxon>Bacillati</taxon>
        <taxon>Bacillota</taxon>
        <taxon>Clostridia</taxon>
        <taxon>Eubacteriales</taxon>
        <taxon>Oscillospiraceae</taxon>
        <taxon>Ruminiclostridium</taxon>
    </lineage>
</organism>